<feature type="domain" description="Rho-GAP" evidence="5">
    <location>
        <begin position="506"/>
        <end position="698"/>
    </location>
</feature>
<proteinExistence type="predicted"/>
<evidence type="ECO:0000313" key="8">
    <source>
        <dbReference type="Proteomes" id="UP001565368"/>
    </source>
</evidence>
<dbReference type="Gene3D" id="1.10.555.10">
    <property type="entry name" value="Rho GTPase activation protein"/>
    <property type="match status" value="1"/>
</dbReference>
<feature type="region of interest" description="Disordered" evidence="4">
    <location>
        <begin position="1"/>
        <end position="96"/>
    </location>
</feature>
<evidence type="ECO:0000256" key="2">
    <source>
        <dbReference type="PROSITE-ProRule" id="PRU01077"/>
    </source>
</evidence>
<dbReference type="SMART" id="SM00055">
    <property type="entry name" value="FCH"/>
    <property type="match status" value="1"/>
</dbReference>
<reference evidence="7 8" key="1">
    <citation type="submission" date="2023-08" db="EMBL/GenBank/DDBJ databases">
        <title>Annotated Genome Sequence of Vanrija albida AlHP1.</title>
        <authorList>
            <person name="Herzog R."/>
        </authorList>
    </citation>
    <scope>NUCLEOTIDE SEQUENCE [LARGE SCALE GENOMIC DNA]</scope>
    <source>
        <strain evidence="7 8">AlHP1</strain>
    </source>
</reference>
<sequence>MAMETSYHDSYADPQRPAHEAENGGFGYNNSRPRAHYGGSTGAVSNTSTQPSTMQASSSSTVSTAPSTTILSTTSDAPTVINNGMNRRLSTSSTARLDGKDGGLQIGFDEGIIQGLCDVDGPLVLLSDRIKQSIASCKQVASFFRARADVEEKYGRSLVELGRTSNDQYSRSEGKSGTFLGAYQQSLKVQDTLAQNRLRFAGRLNEMNEELQALAREGEKQRKLHKDNGTRYQSILQESEAVMDKAKARFDSTAEELERILVAKEGADFREAGMLAGNQQTGHNGKKGALGNKVKQGLFKAKNPAQLQRHEDDVRARMSAASEAFRKAVIESQALRAEYFNFQLPKVVRLLKDCADELDLGVQYHLTRYAFMYESAVVTEGTTLTPVTGPEDVGLKNIFESIDNRTDFKTFMQNYAVARNTPKGPRREGLYDEGYVPTLPPHVQASQNALAAQNAQQREQQTQQVQQPPQVQTINGGGAAAAAPAPPADPYQPLSVPASSGATFGVDLGEQLARDSTEIPKVVTKCAEAIEAFGLDSMGIYRLSGTTSKVQALKAALDKDVDSVNVQDEQWSSDINVISSALKLWFRELPEPLLTYGLYAGFMEAARYDNDRLRHIRLHEQVNELPDPNYATLKYFMGHLDRVRRKEGVNQMSASNLSIVFGPTLLGAPPEEGGLNLEHMNYQCKAIETILEKYQEIFVEEDDDGDKAGAAPAPASGQASA</sequence>
<dbReference type="PROSITE" id="PS50238">
    <property type="entry name" value="RHOGAP"/>
    <property type="match status" value="1"/>
</dbReference>
<evidence type="ECO:0008006" key="9">
    <source>
        <dbReference type="Google" id="ProtNLM"/>
    </source>
</evidence>
<dbReference type="EMBL" id="JBBXJM010000005">
    <property type="protein sequence ID" value="KAL1407512.1"/>
    <property type="molecule type" value="Genomic_DNA"/>
</dbReference>
<dbReference type="PANTHER" id="PTHR23176">
    <property type="entry name" value="RHO/RAC/CDC GTPASE-ACTIVATING PROTEIN"/>
    <property type="match status" value="1"/>
</dbReference>
<dbReference type="Gene3D" id="1.20.1270.60">
    <property type="entry name" value="Arfaptin homology (AH) domain/BAR domain"/>
    <property type="match status" value="1"/>
</dbReference>
<feature type="coiled-coil region" evidence="3">
    <location>
        <begin position="197"/>
        <end position="256"/>
    </location>
</feature>
<protein>
    <recommendedName>
        <fullName evidence="9">Rho-GAP domain-containing protein</fullName>
    </recommendedName>
</protein>
<dbReference type="InterPro" id="IPR050729">
    <property type="entry name" value="Rho-GAP"/>
</dbReference>
<dbReference type="RefSeq" id="XP_069207456.1">
    <property type="nucleotide sequence ID" value="XM_069355385.1"/>
</dbReference>
<organism evidence="7 8">
    <name type="scientific">Vanrija albida</name>
    <dbReference type="NCBI Taxonomy" id="181172"/>
    <lineage>
        <taxon>Eukaryota</taxon>
        <taxon>Fungi</taxon>
        <taxon>Dikarya</taxon>
        <taxon>Basidiomycota</taxon>
        <taxon>Agaricomycotina</taxon>
        <taxon>Tremellomycetes</taxon>
        <taxon>Trichosporonales</taxon>
        <taxon>Trichosporonaceae</taxon>
        <taxon>Vanrija</taxon>
    </lineage>
</organism>
<keyword evidence="2 3" id="KW-0175">Coiled coil</keyword>
<dbReference type="SUPFAM" id="SSF103657">
    <property type="entry name" value="BAR/IMD domain-like"/>
    <property type="match status" value="1"/>
</dbReference>
<name>A0ABR3PZC2_9TREE</name>
<keyword evidence="8" id="KW-1185">Reference proteome</keyword>
<dbReference type="PROSITE" id="PS51741">
    <property type="entry name" value="F_BAR"/>
    <property type="match status" value="1"/>
</dbReference>
<evidence type="ECO:0000259" key="5">
    <source>
        <dbReference type="PROSITE" id="PS50238"/>
    </source>
</evidence>
<evidence type="ECO:0000313" key="7">
    <source>
        <dbReference type="EMBL" id="KAL1407512.1"/>
    </source>
</evidence>
<dbReference type="SUPFAM" id="SSF48350">
    <property type="entry name" value="GTPase activation domain, GAP"/>
    <property type="match status" value="1"/>
</dbReference>
<dbReference type="PANTHER" id="PTHR23176:SF134">
    <property type="entry name" value="RHO-TYPE GTPASE-ACTIVATING PROTEIN"/>
    <property type="match status" value="1"/>
</dbReference>
<feature type="compositionally biased region" description="Basic and acidic residues" evidence="4">
    <location>
        <begin position="1"/>
        <end position="22"/>
    </location>
</feature>
<feature type="region of interest" description="Disordered" evidence="4">
    <location>
        <begin position="701"/>
        <end position="721"/>
    </location>
</feature>
<dbReference type="InterPro" id="IPR031160">
    <property type="entry name" value="F_BAR_dom"/>
</dbReference>
<dbReference type="InterPro" id="IPR027267">
    <property type="entry name" value="AH/BAR_dom_sf"/>
</dbReference>
<feature type="domain" description="F-BAR" evidence="6">
    <location>
        <begin position="106"/>
        <end position="407"/>
    </location>
</feature>
<evidence type="ECO:0000256" key="4">
    <source>
        <dbReference type="SAM" id="MobiDB-lite"/>
    </source>
</evidence>
<feature type="compositionally biased region" description="Low complexity" evidence="4">
    <location>
        <begin position="47"/>
        <end position="69"/>
    </location>
</feature>
<accession>A0ABR3PZC2</accession>
<feature type="compositionally biased region" description="Low complexity" evidence="4">
    <location>
        <begin position="446"/>
        <end position="473"/>
    </location>
</feature>
<dbReference type="Pfam" id="PF00620">
    <property type="entry name" value="RhoGAP"/>
    <property type="match status" value="1"/>
</dbReference>
<dbReference type="GeneID" id="95987988"/>
<gene>
    <name evidence="7" type="ORF">Q8F55_006945</name>
</gene>
<feature type="compositionally biased region" description="Low complexity" evidence="4">
    <location>
        <begin position="708"/>
        <end position="721"/>
    </location>
</feature>
<dbReference type="InterPro" id="IPR000198">
    <property type="entry name" value="RhoGAP_dom"/>
</dbReference>
<evidence type="ECO:0000259" key="6">
    <source>
        <dbReference type="PROSITE" id="PS51741"/>
    </source>
</evidence>
<dbReference type="Proteomes" id="UP001565368">
    <property type="component" value="Unassembled WGS sequence"/>
</dbReference>
<dbReference type="InterPro" id="IPR008936">
    <property type="entry name" value="Rho_GTPase_activation_prot"/>
</dbReference>
<feature type="region of interest" description="Disordered" evidence="4">
    <location>
        <begin position="446"/>
        <end position="496"/>
    </location>
</feature>
<dbReference type="Pfam" id="PF00611">
    <property type="entry name" value="FCH"/>
    <property type="match status" value="1"/>
</dbReference>
<dbReference type="SMART" id="SM00324">
    <property type="entry name" value="RhoGAP"/>
    <property type="match status" value="1"/>
</dbReference>
<dbReference type="InterPro" id="IPR001060">
    <property type="entry name" value="FCH_dom"/>
</dbReference>
<evidence type="ECO:0000256" key="1">
    <source>
        <dbReference type="ARBA" id="ARBA00022468"/>
    </source>
</evidence>
<feature type="compositionally biased region" description="Polar residues" evidence="4">
    <location>
        <begin position="70"/>
        <end position="95"/>
    </location>
</feature>
<keyword evidence="1" id="KW-0343">GTPase activation</keyword>
<evidence type="ECO:0000256" key="3">
    <source>
        <dbReference type="SAM" id="Coils"/>
    </source>
</evidence>
<comment type="caution">
    <text evidence="7">The sequence shown here is derived from an EMBL/GenBank/DDBJ whole genome shotgun (WGS) entry which is preliminary data.</text>
</comment>